<dbReference type="Proteomes" id="UP001319080">
    <property type="component" value="Unassembled WGS sequence"/>
</dbReference>
<dbReference type="InterPro" id="IPR014942">
    <property type="entry name" value="AbiEii"/>
</dbReference>
<evidence type="ECO:0000313" key="2">
    <source>
        <dbReference type="Proteomes" id="UP001319080"/>
    </source>
</evidence>
<comment type="caution">
    <text evidence="1">The sequence shown here is derived from an EMBL/GenBank/DDBJ whole genome shotgun (WGS) entry which is preliminary data.</text>
</comment>
<sequence>MSNKPIKNIAASVRERLMLQARKDKRPFDELLQYAAMDRFLYRWSKSNSASYFILKGALMLRVWSINEQRATRDIDMLAKDTRNDLESITTIIQEVMALDVEPDGFVFSPETVTMERITEDADYQGVRVKFIGKLDGAKVSMQIDIGFGDIVYPAPMKSRLPETLNFPPGEMLCYSRESAIAEKLQALVYLGDANSRMKDFYDIYFLSRASNFIGSNLANAIRLTFENRDTEIPATISSFSREFIAFKQIQWQAFRKKLDQKYIPESFEEIVTSIEKFIMPIINIILTNDKTDYIWTAPGPWLEN</sequence>
<keyword evidence="1" id="KW-0808">Transferase</keyword>
<name>A0AAP2E215_9BACT</name>
<reference evidence="1 2" key="1">
    <citation type="submission" date="2021-05" db="EMBL/GenBank/DDBJ databases">
        <title>A Polyphasic approach of four new species of the genus Ohtaekwangia: Ohtaekwangia histidinii sp. nov., Ohtaekwangia cretensis sp. nov., Ohtaekwangia indiensis sp. nov., Ohtaekwangia reichenbachii sp. nov. from diverse environment.</title>
        <authorList>
            <person name="Octaviana S."/>
        </authorList>
    </citation>
    <scope>NUCLEOTIDE SEQUENCE [LARGE SCALE GENOMIC DNA]</scope>
    <source>
        <strain evidence="1 2">PWU5</strain>
    </source>
</reference>
<accession>A0AAP2E215</accession>
<dbReference type="AlphaFoldDB" id="A0AAP2E215"/>
<protein>
    <submittedName>
        <fullName evidence="1">Nucleotidyl transferase AbiEii/AbiGii toxin family protein</fullName>
    </submittedName>
</protein>
<dbReference type="RefSeq" id="WP_254087110.1">
    <property type="nucleotide sequence ID" value="NZ_JAHESE010000036.1"/>
</dbReference>
<dbReference type="Pfam" id="PF08843">
    <property type="entry name" value="AbiEii"/>
    <property type="match status" value="1"/>
</dbReference>
<organism evidence="1 2">
    <name type="scientific">Dawidia cretensis</name>
    <dbReference type="NCBI Taxonomy" id="2782350"/>
    <lineage>
        <taxon>Bacteria</taxon>
        <taxon>Pseudomonadati</taxon>
        <taxon>Bacteroidota</taxon>
        <taxon>Cytophagia</taxon>
        <taxon>Cytophagales</taxon>
        <taxon>Chryseotaleaceae</taxon>
        <taxon>Dawidia</taxon>
    </lineage>
</organism>
<dbReference type="GO" id="GO:0016740">
    <property type="term" value="F:transferase activity"/>
    <property type="evidence" value="ECO:0007669"/>
    <property type="project" value="UniProtKB-KW"/>
</dbReference>
<gene>
    <name evidence="1" type="ORF">KK062_25080</name>
</gene>
<evidence type="ECO:0000313" key="1">
    <source>
        <dbReference type="EMBL" id="MBT1711541.1"/>
    </source>
</evidence>
<dbReference type="EMBL" id="JAHESE010000036">
    <property type="protein sequence ID" value="MBT1711541.1"/>
    <property type="molecule type" value="Genomic_DNA"/>
</dbReference>
<proteinExistence type="predicted"/>
<keyword evidence="2" id="KW-1185">Reference proteome</keyword>